<dbReference type="SUPFAM" id="SSF101262">
    <property type="entry name" value="Methenyltetrahydrofolate cyclohydrolase-like"/>
    <property type="match status" value="1"/>
</dbReference>
<dbReference type="EMBL" id="JBHSDS010000017">
    <property type="protein sequence ID" value="MFC4360573.1"/>
    <property type="molecule type" value="Genomic_DNA"/>
</dbReference>
<dbReference type="Proteomes" id="UP001595921">
    <property type="component" value="Unassembled WGS sequence"/>
</dbReference>
<evidence type="ECO:0000259" key="1">
    <source>
        <dbReference type="Pfam" id="PF04961"/>
    </source>
</evidence>
<proteinExistence type="predicted"/>
<dbReference type="InterPro" id="IPR036178">
    <property type="entry name" value="Formintransfe-cycloase-like_sf"/>
</dbReference>
<gene>
    <name evidence="2" type="ORF">ACFO0N_21720</name>
</gene>
<protein>
    <submittedName>
        <fullName evidence="2">Cyclodeaminase/cyclohydrolase family protein</fullName>
    </submittedName>
</protein>
<evidence type="ECO:0000313" key="2">
    <source>
        <dbReference type="EMBL" id="MFC4360573.1"/>
    </source>
</evidence>
<dbReference type="InterPro" id="IPR007044">
    <property type="entry name" value="Cyclodeamin/CycHdrlase"/>
</dbReference>
<keyword evidence="3" id="KW-1185">Reference proteome</keyword>
<evidence type="ECO:0000313" key="3">
    <source>
        <dbReference type="Proteomes" id="UP001595921"/>
    </source>
</evidence>
<dbReference type="AlphaFoldDB" id="A0ABD5PIJ7"/>
<comment type="caution">
    <text evidence="2">The sequence shown here is derived from an EMBL/GenBank/DDBJ whole genome shotgun (WGS) entry which is preliminary data.</text>
</comment>
<accession>A0ABD5PIJ7</accession>
<organism evidence="2 3">
    <name type="scientific">Halobium salinum</name>
    <dbReference type="NCBI Taxonomy" id="1364940"/>
    <lineage>
        <taxon>Archaea</taxon>
        <taxon>Methanobacteriati</taxon>
        <taxon>Methanobacteriota</taxon>
        <taxon>Stenosarchaea group</taxon>
        <taxon>Halobacteria</taxon>
        <taxon>Halobacteriales</taxon>
        <taxon>Haloferacaceae</taxon>
        <taxon>Halobium</taxon>
    </lineage>
</organism>
<dbReference type="Pfam" id="PF04961">
    <property type="entry name" value="FTCD_C"/>
    <property type="match status" value="1"/>
</dbReference>
<dbReference type="Gene3D" id="1.20.120.680">
    <property type="entry name" value="Formiminotetrahydrofolate cyclodeaminase monomer, up-and-down helical bundle"/>
    <property type="match status" value="1"/>
</dbReference>
<name>A0ABD5PIJ7_9EURY</name>
<reference evidence="2 3" key="1">
    <citation type="journal article" date="2019" name="Int. J. Syst. Evol. Microbiol.">
        <title>The Global Catalogue of Microorganisms (GCM) 10K type strain sequencing project: providing services to taxonomists for standard genome sequencing and annotation.</title>
        <authorList>
            <consortium name="The Broad Institute Genomics Platform"/>
            <consortium name="The Broad Institute Genome Sequencing Center for Infectious Disease"/>
            <person name="Wu L."/>
            <person name="Ma J."/>
        </authorList>
    </citation>
    <scope>NUCLEOTIDE SEQUENCE [LARGE SCALE GENOMIC DNA]</scope>
    <source>
        <strain evidence="2 3">CGMCC 1.12553</strain>
    </source>
</reference>
<dbReference type="RefSeq" id="WP_267620902.1">
    <property type="nucleotide sequence ID" value="NZ_JAODIW010000005.1"/>
</dbReference>
<feature type="domain" description="Cyclodeaminase/cyclohydrolase" evidence="1">
    <location>
        <begin position="7"/>
        <end position="176"/>
    </location>
</feature>
<sequence>MSYGDESIDDFLDSVASQKVTPAGGTAGALVGAIGTALCEMVCIHTVGGDEHGDGADELAEVRKDLQSQREFLLELSNRDAEVVDDLFGANRDETDRSVTMKRATGVPLTIAEACLSVLEQAAVVTEKGNRNAAPDAGTGSFFVHSALRASVFTVRTNLNHLSDPAFTEQMETQAADIERSADIAFERVLSNIE</sequence>